<evidence type="ECO:0000256" key="1">
    <source>
        <dbReference type="ARBA" id="ARBA00005495"/>
    </source>
</evidence>
<sequence length="681" mass="76876">MTTAPTASVAPTDALAFYGPGGQSANLKPYTGSCFCGLIAYSLFAPDLSLAPVTQCNCSWCRTQGLYGLVVWKEDVKFLAGEDKLKEFRWNTGSMPHRFCPECSTNLFTWHENMRGPHVREGWEGKFAVVNVRTFKGVELDKLKFRAFDGKSLLPLAESNAEAVDFGCLPGMKLLDCDTLEIVDATKCLAYIALSYVIGEQPYDMRRSREECAPRWEDFPRTIRDAIQFVRNVGERYLWVDAICIAAANEVERQKQLNAMAQIYARALATLVALGGNNNSPIWGVSVERSLQFEVDTNGGRLRLDTSVIETKMRQSSYFKRGWCLQETLLSRRLIYPLEGGSLVVDSSGYSFENGLHRTWDTEESSFAALKSCAPVHEPISVALFLRHMSDYGRRRLTRESDAFDAIRGYFNRLPWPSLWGVALLPTVSSPDRRGGPHDAEQNDALRAFCRGLLWERDSQPLYYSKLAPKKWEGRSLTNEDVGKADAIPSWSWIAKRPALTYSRGFVYVSSEERQTYPANVSLRGASHQRTTLKDFSQHAMSGAMASETYSQLTLHGPLLSVRLTHHRRGNVMFAEILWPWGEEVKEVAKCEAIYRFDSDQPPELHHGKNTVLGIVLLIHESTTQIAAHCLAVEEMARSWQRIGTLTVTFTDDESGLTTANWHARIRRWLQRLPKRTISLE</sequence>
<dbReference type="PROSITE" id="PS51891">
    <property type="entry name" value="CENP_V_GFA"/>
    <property type="match status" value="1"/>
</dbReference>
<dbReference type="PANTHER" id="PTHR33112:SF12">
    <property type="entry name" value="HETEROKARYON INCOMPATIBILITY DOMAIN-CONTAINING PROTEIN"/>
    <property type="match status" value="1"/>
</dbReference>
<dbReference type="RefSeq" id="XP_017998166.1">
    <property type="nucleotide sequence ID" value="XM_018139244.1"/>
</dbReference>
<evidence type="ECO:0000313" key="5">
    <source>
        <dbReference type="EMBL" id="KPI38203.1"/>
    </source>
</evidence>
<dbReference type="EMBL" id="LFJN01000020">
    <property type="protein sequence ID" value="KPI38203.1"/>
    <property type="molecule type" value="Genomic_DNA"/>
</dbReference>
<proteinExistence type="inferred from homology"/>
<protein>
    <recommendedName>
        <fullName evidence="4">CENP-V/GFA domain-containing protein</fullName>
    </recommendedName>
</protein>
<dbReference type="Proteomes" id="UP000038010">
    <property type="component" value="Unassembled WGS sequence"/>
</dbReference>
<evidence type="ECO:0000313" key="6">
    <source>
        <dbReference type="Proteomes" id="UP000038010"/>
    </source>
</evidence>
<name>A0A0N1HR79_9EURO</name>
<dbReference type="Pfam" id="PF04828">
    <property type="entry name" value="GFA"/>
    <property type="match status" value="1"/>
</dbReference>
<dbReference type="GO" id="GO:0016846">
    <property type="term" value="F:carbon-sulfur lyase activity"/>
    <property type="evidence" value="ECO:0007669"/>
    <property type="project" value="InterPro"/>
</dbReference>
<gene>
    <name evidence="5" type="ORF">AB675_1046</name>
</gene>
<evidence type="ECO:0000259" key="4">
    <source>
        <dbReference type="PROSITE" id="PS51891"/>
    </source>
</evidence>
<dbReference type="GO" id="GO:0046872">
    <property type="term" value="F:metal ion binding"/>
    <property type="evidence" value="ECO:0007669"/>
    <property type="project" value="UniProtKB-KW"/>
</dbReference>
<dbReference type="VEuPathDB" id="FungiDB:AB675_1046"/>
<keyword evidence="6" id="KW-1185">Reference proteome</keyword>
<keyword evidence="2" id="KW-0479">Metal-binding</keyword>
<organism evidence="5 6">
    <name type="scientific">Cyphellophora attinorum</name>
    <dbReference type="NCBI Taxonomy" id="1664694"/>
    <lineage>
        <taxon>Eukaryota</taxon>
        <taxon>Fungi</taxon>
        <taxon>Dikarya</taxon>
        <taxon>Ascomycota</taxon>
        <taxon>Pezizomycotina</taxon>
        <taxon>Eurotiomycetes</taxon>
        <taxon>Chaetothyriomycetidae</taxon>
        <taxon>Chaetothyriales</taxon>
        <taxon>Cyphellophoraceae</taxon>
        <taxon>Cyphellophora</taxon>
    </lineage>
</organism>
<reference evidence="5 6" key="1">
    <citation type="submission" date="2015-06" db="EMBL/GenBank/DDBJ databases">
        <title>Draft genome of the ant-associated black yeast Phialophora attae CBS 131958.</title>
        <authorList>
            <person name="Moreno L.F."/>
            <person name="Stielow B.J."/>
            <person name="de Hoog S."/>
            <person name="Vicente V.A."/>
            <person name="Weiss V.A."/>
            <person name="de Vries M."/>
            <person name="Cruz L.M."/>
            <person name="Souza E.M."/>
        </authorList>
    </citation>
    <scope>NUCLEOTIDE SEQUENCE [LARGE SCALE GENOMIC DNA]</scope>
    <source>
        <strain evidence="5 6">CBS 131958</strain>
    </source>
</reference>
<dbReference type="STRING" id="1664694.A0A0N1HR79"/>
<dbReference type="AlphaFoldDB" id="A0A0N1HR79"/>
<evidence type="ECO:0000256" key="3">
    <source>
        <dbReference type="ARBA" id="ARBA00022833"/>
    </source>
</evidence>
<dbReference type="PANTHER" id="PTHR33112">
    <property type="entry name" value="DOMAIN PROTEIN, PUTATIVE-RELATED"/>
    <property type="match status" value="1"/>
</dbReference>
<dbReference type="InterPro" id="IPR006913">
    <property type="entry name" value="CENP-V/GFA"/>
</dbReference>
<evidence type="ECO:0000256" key="2">
    <source>
        <dbReference type="ARBA" id="ARBA00022723"/>
    </source>
</evidence>
<dbReference type="Gene3D" id="2.170.150.70">
    <property type="match status" value="1"/>
</dbReference>
<accession>A0A0N1HR79</accession>
<dbReference type="InterPro" id="IPR011057">
    <property type="entry name" value="Mss4-like_sf"/>
</dbReference>
<dbReference type="SUPFAM" id="SSF51316">
    <property type="entry name" value="Mss4-like"/>
    <property type="match status" value="1"/>
</dbReference>
<comment type="caution">
    <text evidence="5">The sequence shown here is derived from an EMBL/GenBank/DDBJ whole genome shotgun (WGS) entry which is preliminary data.</text>
</comment>
<dbReference type="GeneID" id="28731113"/>
<dbReference type="InterPro" id="IPR010730">
    <property type="entry name" value="HET"/>
</dbReference>
<comment type="similarity">
    <text evidence="1">Belongs to the Gfa family.</text>
</comment>
<dbReference type="Pfam" id="PF06985">
    <property type="entry name" value="HET"/>
    <property type="match status" value="1"/>
</dbReference>
<feature type="domain" description="CENP-V/GFA" evidence="4">
    <location>
        <begin position="30"/>
        <end position="149"/>
    </location>
</feature>
<keyword evidence="3" id="KW-0862">Zinc</keyword>
<dbReference type="OrthoDB" id="5135333at2759"/>